<dbReference type="InterPro" id="IPR018946">
    <property type="entry name" value="PhoD-like_MPP"/>
</dbReference>
<dbReference type="Gene3D" id="3.60.21.70">
    <property type="entry name" value="PhoD-like phosphatase"/>
    <property type="match status" value="1"/>
</dbReference>
<dbReference type="CDD" id="cd07389">
    <property type="entry name" value="MPP_PhoD"/>
    <property type="match status" value="1"/>
</dbReference>
<protein>
    <submittedName>
        <fullName evidence="3">Alkaline phosphatase</fullName>
    </submittedName>
</protein>
<dbReference type="Proteomes" id="UP000027647">
    <property type="component" value="Unassembled WGS sequence"/>
</dbReference>
<dbReference type="Pfam" id="PF09423">
    <property type="entry name" value="PhoD"/>
    <property type="match status" value="1"/>
</dbReference>
<feature type="domain" description="Phospholipase D N-terminal" evidence="2">
    <location>
        <begin position="49"/>
        <end position="145"/>
    </location>
</feature>
<gene>
    <name evidence="3" type="ORF">EH31_05135</name>
</gene>
<accession>A0A074N2B8</accession>
<dbReference type="STRING" id="1044.EH31_05135"/>
<dbReference type="PANTHER" id="PTHR43606:SF2">
    <property type="entry name" value="ALKALINE PHOSPHATASE FAMILY PROTEIN (AFU_ORTHOLOGUE AFUA_5G03860)"/>
    <property type="match status" value="1"/>
</dbReference>
<dbReference type="Gene3D" id="2.60.40.380">
    <property type="entry name" value="Purple acid phosphatase-like, N-terminal"/>
    <property type="match status" value="1"/>
</dbReference>
<dbReference type="SUPFAM" id="SSF56300">
    <property type="entry name" value="Metallo-dependent phosphatases"/>
    <property type="match status" value="1"/>
</dbReference>
<dbReference type="AlphaFoldDB" id="A0A074N2B8"/>
<dbReference type="InterPro" id="IPR032093">
    <property type="entry name" value="PhoD_N"/>
</dbReference>
<dbReference type="RefSeq" id="WP_034958438.1">
    <property type="nucleotide sequence ID" value="NZ_JMIW01000001.1"/>
</dbReference>
<dbReference type="eggNOG" id="COG3540">
    <property type="taxonomic scope" value="Bacteria"/>
</dbReference>
<evidence type="ECO:0000259" key="2">
    <source>
        <dbReference type="Pfam" id="PF16655"/>
    </source>
</evidence>
<keyword evidence="4" id="KW-1185">Reference proteome</keyword>
<reference evidence="3 4" key="1">
    <citation type="submission" date="2014-04" db="EMBL/GenBank/DDBJ databases">
        <title>A comprehensive comparison of genomes of Erythrobacter spp. strains.</title>
        <authorList>
            <person name="Zheng Q."/>
        </authorList>
    </citation>
    <scope>NUCLEOTIDE SEQUENCE [LARGE SCALE GENOMIC DNA]</scope>
    <source>
        <strain evidence="3 4">DSM 6997</strain>
    </source>
</reference>
<evidence type="ECO:0000313" key="3">
    <source>
        <dbReference type="EMBL" id="KEO92057.1"/>
    </source>
</evidence>
<dbReference type="InterPro" id="IPR038607">
    <property type="entry name" value="PhoD-like_sf"/>
</dbReference>
<dbReference type="EMBL" id="JMIW01000001">
    <property type="protein sequence ID" value="KEO92057.1"/>
    <property type="molecule type" value="Genomic_DNA"/>
</dbReference>
<feature type="domain" description="PhoD-like phosphatase metallophosphatase" evidence="1">
    <location>
        <begin position="158"/>
        <end position="500"/>
    </location>
</feature>
<evidence type="ECO:0000313" key="4">
    <source>
        <dbReference type="Proteomes" id="UP000027647"/>
    </source>
</evidence>
<dbReference type="InterPro" id="IPR029052">
    <property type="entry name" value="Metallo-depent_PP-like"/>
</dbReference>
<dbReference type="InterPro" id="IPR006311">
    <property type="entry name" value="TAT_signal"/>
</dbReference>
<comment type="caution">
    <text evidence="3">The sequence shown here is derived from an EMBL/GenBank/DDBJ whole genome shotgun (WGS) entry which is preliminary data.</text>
</comment>
<dbReference type="PANTHER" id="PTHR43606">
    <property type="entry name" value="PHOSPHATASE, PUTATIVE (AFU_ORTHOLOGUE AFUA_6G08710)-RELATED"/>
    <property type="match status" value="1"/>
</dbReference>
<name>A0A074N2B8_ERYLO</name>
<sequence>MTDNRSRRIELSRRFALKSFGASAIAGLSLVTASGAVASPVFRQYPFQLGIASGEPEPDGFVIWTRLAPDPFEIGYGMLPAPVEVRWEVARDERMRDKVAEGTAIARPELGHAVHVEVAGLEPNRPYFYRFYSGRERSGVGRAKTTPAIGQPIEGLRFGVAGCQNYEEGYYTAHRYLAAEEADFIYCYGDYIYEYRGDRMRAKWHGGVEENVRPHFGQEIHTIADYRRRYAQYKMDTDLQAAHASAPWFVTWDDHEIDNNWVGDIDQDGTPAAIFALRQQMAMQAYYEHMPLRASSMPLGNRMQIYRQQRFGDLLDLNLLDTRQYRTDQPCDDRWAQYCDGVDDRAAQVLGKQQEDWLYEKLGSSKAQWQVLAQQIMMMDLDRRIGDGEGRNLDSWGGYETPRDRVLAQVKELGRDSVIVLTGDEHQNYAGELHLDGQRPGAKPIATEFVSTSITSGGDGEETRSDTAEIQKENECLKWHNAQRGYVMCEVTRDQWTTEFKTMDYVSKRGGAIKTRKRMAVAAGAPGSLAEA</sequence>
<proteinExistence type="predicted"/>
<dbReference type="InterPro" id="IPR052900">
    <property type="entry name" value="Phospholipid_Metab_Enz"/>
</dbReference>
<dbReference type="OrthoDB" id="327733at2"/>
<dbReference type="PROSITE" id="PS51318">
    <property type="entry name" value="TAT"/>
    <property type="match status" value="1"/>
</dbReference>
<evidence type="ECO:0000259" key="1">
    <source>
        <dbReference type="Pfam" id="PF09423"/>
    </source>
</evidence>
<organism evidence="3 4">
    <name type="scientific">Erythrobacter longus</name>
    <dbReference type="NCBI Taxonomy" id="1044"/>
    <lineage>
        <taxon>Bacteria</taxon>
        <taxon>Pseudomonadati</taxon>
        <taxon>Pseudomonadota</taxon>
        <taxon>Alphaproteobacteria</taxon>
        <taxon>Sphingomonadales</taxon>
        <taxon>Erythrobacteraceae</taxon>
        <taxon>Erythrobacter/Porphyrobacter group</taxon>
        <taxon>Erythrobacter</taxon>
    </lineage>
</organism>
<dbReference type="Pfam" id="PF16655">
    <property type="entry name" value="PhoD_N"/>
    <property type="match status" value="1"/>
</dbReference>